<feature type="compositionally biased region" description="Pro residues" evidence="1">
    <location>
        <begin position="1095"/>
        <end position="1106"/>
    </location>
</feature>
<sequence length="1235" mass="133994">MSIDALPDEPLHAGMDTLEIILNPALIKPKLKVLSTDQQHQQGKRLLQDLLSTTRFGTPTLVEAGAATPSSQEDGGLQQQQQQMQQTQPQTMRLSERQDMLLSQACKVYCQASLTLDEIFEVVPQPNQLCLLTAMMVLAQSPASESATLALRRKLDMLEASDLADSGRVQCRLASELGEYYCWNRQYSEGLAFLQKSLERHAQHSSAQCRLDMSRVEAMTKLAKTALGVPTGGQPGQRMAELVALEKRGQYSQLVEAFKDDNNHRRLPFAWRQSVAWRASQTNDMRGATILAVLNAAYRPDDAYRMMLELPRPILRYLRAIPTKADFEAQAYLTITIFDDIMAIIKTIKPSGPKSAQAVKDFALKFCRATGHILAFEAAWTAGILELNFQDWGFVWETYSVLKAQEKRSEAGSGSDESADDSTDYSPESSLEVDGTPLGEMLESMSLADLDTYLRALCESGHFLRAINYLQATASFLSEVMDTSTNPFHQIEFQLSKYTAMSHLGIVVSKTEKRLEERHQRQLMASVNRRRQHLGSVNASAMDMDSNSAVDLEREESEITENTIEVCGLLTEYLTSYGALELELQARCLSLFIDGKLWDFIQGYCGAAINVLNPNIHGELLQLYNVLNPFVEVLSKTEKLGVELRDITTKKCLDTLVSTDLDPINATKVAAYNMVQGLLGNVRKARSPKQQQQDQPQQLAFEEDIGHQAILRVLKRVRTRGVADVFGAIVAGALSSIQPDVNKLTLRGFGYFALFSTSMDSVSSWTDPRVKIIAMLSSGDAGRLIENSPFPATPHRLLQFLIQLYEDQIQKTTDSLVSAANMSGGSGNNDETGESATFPLLTSVHNARHSLCLADLYHLDHRPRESLGYFLSACLNASRGFTEMERLERYIWTVDPSGGSNATLRAPSPSASPFPNNADADYDRGGGLSDSPFKSLSALTAMNGSGGDATAAVGLGLSPPSSPSENGIGPGATNGPHTTAAAAAAATTAAGPATAGATPSVPSQAAPQPAAPLLPSTFALRAIDNCTRIREPLASAAMQQFLPRIQYQQAHQSLTAAGEMGLLILSNMSNSNAGSTAAATAATASSVGASGAGQMPPPPPPPPPPAMGGAADSASVGVGYLDLLFDPALLEIAYYLLSQQLQQLQRQRQQQQGLLGTSGGSGSGSDASGSSGTVAVSPRQRLLEETMGRIVTLLGNNRMALDTRPILRDQLKTFVERELLLRMWTVYAPRKSRRC</sequence>
<feature type="compositionally biased region" description="Low complexity" evidence="1">
    <location>
        <begin position="971"/>
        <end position="1009"/>
    </location>
</feature>
<dbReference type="Proteomes" id="UP000807716">
    <property type="component" value="Unassembled WGS sequence"/>
</dbReference>
<feature type="region of interest" description="Disordered" evidence="1">
    <location>
        <begin position="1152"/>
        <end position="1179"/>
    </location>
</feature>
<proteinExistence type="predicted"/>
<evidence type="ECO:0000313" key="2">
    <source>
        <dbReference type="EMBL" id="KAG0269429.1"/>
    </source>
</evidence>
<feature type="region of interest" description="Disordered" evidence="1">
    <location>
        <begin position="410"/>
        <end position="434"/>
    </location>
</feature>
<feature type="region of interest" description="Disordered" evidence="1">
    <location>
        <begin position="66"/>
        <end position="93"/>
    </location>
</feature>
<dbReference type="EMBL" id="JAAAJB010000025">
    <property type="protein sequence ID" value="KAG0269429.1"/>
    <property type="molecule type" value="Genomic_DNA"/>
</dbReference>
<name>A0A9P6QIE5_9FUNG</name>
<feature type="compositionally biased region" description="Low complexity" evidence="1">
    <location>
        <begin position="78"/>
        <end position="92"/>
    </location>
</feature>
<feature type="region of interest" description="Disordered" evidence="1">
    <location>
        <begin position="951"/>
        <end position="1009"/>
    </location>
</feature>
<evidence type="ECO:0000256" key="1">
    <source>
        <dbReference type="SAM" id="MobiDB-lite"/>
    </source>
</evidence>
<keyword evidence="3" id="KW-1185">Reference proteome</keyword>
<comment type="caution">
    <text evidence="2">The sequence shown here is derived from an EMBL/GenBank/DDBJ whole genome shotgun (WGS) entry which is preliminary data.</text>
</comment>
<dbReference type="AlphaFoldDB" id="A0A9P6QIE5"/>
<protein>
    <submittedName>
        <fullName evidence="2">Uncharacterized protein</fullName>
    </submittedName>
</protein>
<dbReference type="OrthoDB" id="2413203at2759"/>
<reference evidence="2" key="1">
    <citation type="journal article" date="2020" name="Fungal Divers.">
        <title>Resolving the Mortierellaceae phylogeny through synthesis of multi-gene phylogenetics and phylogenomics.</title>
        <authorList>
            <person name="Vandepol N."/>
            <person name="Liber J."/>
            <person name="Desiro A."/>
            <person name="Na H."/>
            <person name="Kennedy M."/>
            <person name="Barry K."/>
            <person name="Grigoriev I.V."/>
            <person name="Miller A.N."/>
            <person name="O'Donnell K."/>
            <person name="Stajich J.E."/>
            <person name="Bonito G."/>
        </authorList>
    </citation>
    <scope>NUCLEOTIDE SEQUENCE</scope>
    <source>
        <strain evidence="2">BC1065</strain>
    </source>
</reference>
<feature type="region of interest" description="Disordered" evidence="1">
    <location>
        <begin position="1085"/>
        <end position="1111"/>
    </location>
</feature>
<feature type="compositionally biased region" description="Low complexity" evidence="1">
    <location>
        <begin position="906"/>
        <end position="919"/>
    </location>
</feature>
<gene>
    <name evidence="2" type="ORF">DFQ27_003554</name>
</gene>
<evidence type="ECO:0000313" key="3">
    <source>
        <dbReference type="Proteomes" id="UP000807716"/>
    </source>
</evidence>
<feature type="region of interest" description="Disordered" evidence="1">
    <location>
        <begin position="898"/>
        <end position="926"/>
    </location>
</feature>
<organism evidence="2 3">
    <name type="scientific">Actinomortierella ambigua</name>
    <dbReference type="NCBI Taxonomy" id="1343610"/>
    <lineage>
        <taxon>Eukaryota</taxon>
        <taxon>Fungi</taxon>
        <taxon>Fungi incertae sedis</taxon>
        <taxon>Mucoromycota</taxon>
        <taxon>Mortierellomycotina</taxon>
        <taxon>Mortierellomycetes</taxon>
        <taxon>Mortierellales</taxon>
        <taxon>Mortierellaceae</taxon>
        <taxon>Actinomortierella</taxon>
    </lineage>
</organism>
<accession>A0A9P6QIE5</accession>